<name>A0AA89AV53_9ASTE</name>
<dbReference type="EMBL" id="JAVXUP010001140">
    <property type="protein sequence ID" value="KAK3015508.1"/>
    <property type="molecule type" value="Genomic_DNA"/>
</dbReference>
<comment type="caution">
    <text evidence="7">The sequence shown here is derived from an EMBL/GenBank/DDBJ whole genome shotgun (WGS) entry which is preliminary data.</text>
</comment>
<dbReference type="InterPro" id="IPR051809">
    <property type="entry name" value="Plant_receptor-like_S/T_kinase"/>
</dbReference>
<dbReference type="AlphaFoldDB" id="A0AA89AV53"/>
<keyword evidence="3" id="KW-0812">Transmembrane</keyword>
<gene>
    <name evidence="7" type="ORF">RJ639_005390</name>
</gene>
<evidence type="ECO:0000256" key="5">
    <source>
        <dbReference type="ARBA" id="ARBA00022989"/>
    </source>
</evidence>
<dbReference type="Gene3D" id="3.30.200.20">
    <property type="entry name" value="Phosphorylase Kinase, domain 1"/>
    <property type="match status" value="1"/>
</dbReference>
<evidence type="ECO:0000256" key="4">
    <source>
        <dbReference type="ARBA" id="ARBA00022737"/>
    </source>
</evidence>
<evidence type="ECO:0008006" key="9">
    <source>
        <dbReference type="Google" id="ProtNLM"/>
    </source>
</evidence>
<keyword evidence="4" id="KW-0677">Repeat</keyword>
<dbReference type="SUPFAM" id="SSF56112">
    <property type="entry name" value="Protein kinase-like (PK-like)"/>
    <property type="match status" value="1"/>
</dbReference>
<keyword evidence="5" id="KW-1133">Transmembrane helix</keyword>
<dbReference type="Proteomes" id="UP001188597">
    <property type="component" value="Unassembled WGS sequence"/>
</dbReference>
<keyword evidence="2" id="KW-0433">Leucine-rich repeat</keyword>
<organism evidence="7 8">
    <name type="scientific">Escallonia herrerae</name>
    <dbReference type="NCBI Taxonomy" id="1293975"/>
    <lineage>
        <taxon>Eukaryota</taxon>
        <taxon>Viridiplantae</taxon>
        <taxon>Streptophyta</taxon>
        <taxon>Embryophyta</taxon>
        <taxon>Tracheophyta</taxon>
        <taxon>Spermatophyta</taxon>
        <taxon>Magnoliopsida</taxon>
        <taxon>eudicotyledons</taxon>
        <taxon>Gunneridae</taxon>
        <taxon>Pentapetalae</taxon>
        <taxon>asterids</taxon>
        <taxon>campanulids</taxon>
        <taxon>Escalloniales</taxon>
        <taxon>Escalloniaceae</taxon>
        <taxon>Escallonia</taxon>
    </lineage>
</organism>
<accession>A0AA89AV53</accession>
<keyword evidence="8" id="KW-1185">Reference proteome</keyword>
<dbReference type="PANTHER" id="PTHR27008">
    <property type="entry name" value="OS04G0122200 PROTEIN"/>
    <property type="match status" value="1"/>
</dbReference>
<dbReference type="PANTHER" id="PTHR27008:SF499">
    <property type="entry name" value="OS06G0581500 PROTEIN"/>
    <property type="match status" value="1"/>
</dbReference>
<evidence type="ECO:0000313" key="8">
    <source>
        <dbReference type="Proteomes" id="UP001188597"/>
    </source>
</evidence>
<reference evidence="7" key="1">
    <citation type="submission" date="2022-12" db="EMBL/GenBank/DDBJ databases">
        <title>Draft genome assemblies for two species of Escallonia (Escalloniales).</title>
        <authorList>
            <person name="Chanderbali A."/>
            <person name="Dervinis C."/>
            <person name="Anghel I."/>
            <person name="Soltis D."/>
            <person name="Soltis P."/>
            <person name="Zapata F."/>
        </authorList>
    </citation>
    <scope>NUCLEOTIDE SEQUENCE</scope>
    <source>
        <strain evidence="7">UCBG64.0493</strain>
        <tissue evidence="7">Leaf</tissue>
    </source>
</reference>
<protein>
    <recommendedName>
        <fullName evidence="9">Protein kinase domain-containing protein</fullName>
    </recommendedName>
</protein>
<sequence>MAVAVKMLNLRSKVAINSFIAECKALRNIRYRNLVKIITACSSISRANTGTINKSNSVGFSLSYP</sequence>
<proteinExistence type="predicted"/>
<dbReference type="InterPro" id="IPR011009">
    <property type="entry name" value="Kinase-like_dom_sf"/>
</dbReference>
<evidence type="ECO:0000256" key="6">
    <source>
        <dbReference type="ARBA" id="ARBA00023136"/>
    </source>
</evidence>
<keyword evidence="6" id="KW-0472">Membrane</keyword>
<evidence type="ECO:0000313" key="7">
    <source>
        <dbReference type="EMBL" id="KAK3015508.1"/>
    </source>
</evidence>
<evidence type="ECO:0000256" key="1">
    <source>
        <dbReference type="ARBA" id="ARBA00004370"/>
    </source>
</evidence>
<evidence type="ECO:0000256" key="3">
    <source>
        <dbReference type="ARBA" id="ARBA00022692"/>
    </source>
</evidence>
<evidence type="ECO:0000256" key="2">
    <source>
        <dbReference type="ARBA" id="ARBA00022614"/>
    </source>
</evidence>
<dbReference type="GO" id="GO:0016020">
    <property type="term" value="C:membrane"/>
    <property type="evidence" value="ECO:0007669"/>
    <property type="project" value="UniProtKB-SubCell"/>
</dbReference>
<comment type="subcellular location">
    <subcellularLocation>
        <location evidence="1">Membrane</location>
    </subcellularLocation>
</comment>